<dbReference type="GO" id="GO:0016020">
    <property type="term" value="C:membrane"/>
    <property type="evidence" value="ECO:0007669"/>
    <property type="project" value="UniProtKB-SubCell"/>
</dbReference>
<keyword evidence="9" id="KW-0862">Zinc</keyword>
<dbReference type="PROSITE" id="PS50089">
    <property type="entry name" value="ZF_RING_2"/>
    <property type="match status" value="1"/>
</dbReference>
<evidence type="ECO:0000256" key="7">
    <source>
        <dbReference type="ARBA" id="ARBA00022771"/>
    </source>
</evidence>
<keyword evidence="7 12" id="KW-0863">Zinc-finger</keyword>
<proteinExistence type="predicted"/>
<dbReference type="InterPro" id="IPR044231">
    <property type="entry name" value="SP1/SPL1"/>
</dbReference>
<keyword evidence="11 13" id="KW-0472">Membrane</keyword>
<feature type="domain" description="RING-type" evidence="14">
    <location>
        <begin position="330"/>
        <end position="367"/>
    </location>
</feature>
<dbReference type="GO" id="GO:0061630">
    <property type="term" value="F:ubiquitin protein ligase activity"/>
    <property type="evidence" value="ECO:0007669"/>
    <property type="project" value="UniProtKB-EC"/>
</dbReference>
<dbReference type="AlphaFoldDB" id="A0A383WIT0"/>
<evidence type="ECO:0000256" key="1">
    <source>
        <dbReference type="ARBA" id="ARBA00000900"/>
    </source>
</evidence>
<dbReference type="GO" id="GO:0008270">
    <property type="term" value="F:zinc ion binding"/>
    <property type="evidence" value="ECO:0007669"/>
    <property type="project" value="UniProtKB-KW"/>
</dbReference>
<evidence type="ECO:0000256" key="2">
    <source>
        <dbReference type="ARBA" id="ARBA00004141"/>
    </source>
</evidence>
<dbReference type="InterPro" id="IPR001841">
    <property type="entry name" value="Znf_RING"/>
</dbReference>
<keyword evidence="5 13" id="KW-0812">Transmembrane</keyword>
<dbReference type="Gene3D" id="3.30.40.10">
    <property type="entry name" value="Zinc/RING finger domain, C3HC4 (zinc finger)"/>
    <property type="match status" value="1"/>
</dbReference>
<dbReference type="Proteomes" id="UP000256970">
    <property type="component" value="Unassembled WGS sequence"/>
</dbReference>
<feature type="transmembrane region" description="Helical" evidence="13">
    <location>
        <begin position="12"/>
        <end position="30"/>
    </location>
</feature>
<name>A0A383WIT0_TETOB</name>
<dbReference type="PANTHER" id="PTHR47568:SF2">
    <property type="entry name" value="E3 UBIQUITIN-PROTEIN LIGASE SP1-RELATED"/>
    <property type="match status" value="1"/>
</dbReference>
<evidence type="ECO:0000256" key="12">
    <source>
        <dbReference type="PROSITE-ProRule" id="PRU00175"/>
    </source>
</evidence>
<evidence type="ECO:0000256" key="6">
    <source>
        <dbReference type="ARBA" id="ARBA00022723"/>
    </source>
</evidence>
<keyword evidence="6" id="KW-0479">Metal-binding</keyword>
<evidence type="ECO:0000259" key="14">
    <source>
        <dbReference type="PROSITE" id="PS50089"/>
    </source>
</evidence>
<dbReference type="PANTHER" id="PTHR47568">
    <property type="match status" value="1"/>
</dbReference>
<evidence type="ECO:0000256" key="3">
    <source>
        <dbReference type="ARBA" id="ARBA00012483"/>
    </source>
</evidence>
<sequence length="378" mass="41023">MASFREELNNYLSIPGALCVVAGGWLYLAAQHCSEEARRVSQAYVLDSLSDARKLERLLPMLVALRGRVDSPDPKQCELSERKCVIHEVHEEDIMLVKGPTGAPERKPFDTRHECTEREWFVADDSGTQIKVVRGREASPSELSSVLEQQQEYNERRDGPHSTMQTVSQIITGGRYQGHKKTEKFLPVGAIITVVGELARNSISSGSLQRFMLRPPAPHGSPFYISNKGITELHMALARRAGVYTRLAWCLGGVGALLLARKAAKHAYIRYKERQARERVRKALARLAQGAAGSDASTAAGLDASAAAAGLDAAESGAAGPGSSRDAGVCVVCLSAPSEMVYVRCGHMCCCLRCSQALGAKRCPVCRAEGNVIKVFRT</sequence>
<dbReference type="EC" id="2.3.2.27" evidence="3"/>
<dbReference type="InterPro" id="IPR022170">
    <property type="entry name" value="MUL1-like"/>
</dbReference>
<keyword evidence="4" id="KW-0808">Transferase</keyword>
<organism evidence="15 16">
    <name type="scientific">Tetradesmus obliquus</name>
    <name type="common">Green alga</name>
    <name type="synonym">Acutodesmus obliquus</name>
    <dbReference type="NCBI Taxonomy" id="3088"/>
    <lineage>
        <taxon>Eukaryota</taxon>
        <taxon>Viridiplantae</taxon>
        <taxon>Chlorophyta</taxon>
        <taxon>core chlorophytes</taxon>
        <taxon>Chlorophyceae</taxon>
        <taxon>CS clade</taxon>
        <taxon>Sphaeropleales</taxon>
        <taxon>Scenedesmaceae</taxon>
        <taxon>Tetradesmus</taxon>
    </lineage>
</organism>
<evidence type="ECO:0000256" key="5">
    <source>
        <dbReference type="ARBA" id="ARBA00022692"/>
    </source>
</evidence>
<comment type="catalytic activity">
    <reaction evidence="1">
        <text>S-ubiquitinyl-[E2 ubiquitin-conjugating enzyme]-L-cysteine + [acceptor protein]-L-lysine = [E2 ubiquitin-conjugating enzyme]-L-cysteine + N(6)-ubiquitinyl-[acceptor protein]-L-lysine.</text>
        <dbReference type="EC" id="2.3.2.27"/>
    </reaction>
</comment>
<evidence type="ECO:0000313" key="15">
    <source>
        <dbReference type="EMBL" id="SZX77377.1"/>
    </source>
</evidence>
<evidence type="ECO:0000256" key="13">
    <source>
        <dbReference type="SAM" id="Phobius"/>
    </source>
</evidence>
<reference evidence="15 16" key="1">
    <citation type="submission" date="2016-10" db="EMBL/GenBank/DDBJ databases">
        <authorList>
            <person name="Cai Z."/>
        </authorList>
    </citation>
    <scope>NUCLEOTIDE SEQUENCE [LARGE SCALE GENOMIC DNA]</scope>
</reference>
<keyword evidence="8" id="KW-0833">Ubl conjugation pathway</keyword>
<evidence type="ECO:0000313" key="16">
    <source>
        <dbReference type="Proteomes" id="UP000256970"/>
    </source>
</evidence>
<evidence type="ECO:0000256" key="10">
    <source>
        <dbReference type="ARBA" id="ARBA00022989"/>
    </source>
</evidence>
<keyword evidence="16" id="KW-1185">Reference proteome</keyword>
<dbReference type="EMBL" id="FNXT01001283">
    <property type="protein sequence ID" value="SZX77377.1"/>
    <property type="molecule type" value="Genomic_DNA"/>
</dbReference>
<protein>
    <recommendedName>
        <fullName evidence="3">RING-type E3 ubiquitin transferase</fullName>
        <ecNumber evidence="3">2.3.2.27</ecNumber>
    </recommendedName>
</protein>
<evidence type="ECO:0000256" key="8">
    <source>
        <dbReference type="ARBA" id="ARBA00022786"/>
    </source>
</evidence>
<gene>
    <name evidence="15" type="ORF">BQ4739_LOCUS17732</name>
</gene>
<keyword evidence="10 13" id="KW-1133">Transmembrane helix</keyword>
<evidence type="ECO:0000256" key="11">
    <source>
        <dbReference type="ARBA" id="ARBA00023136"/>
    </source>
</evidence>
<evidence type="ECO:0000256" key="9">
    <source>
        <dbReference type="ARBA" id="ARBA00022833"/>
    </source>
</evidence>
<accession>A0A383WIT0</accession>
<dbReference type="STRING" id="3088.A0A383WIT0"/>
<comment type="subcellular location">
    <subcellularLocation>
        <location evidence="2">Membrane</location>
        <topology evidence="2">Multi-pass membrane protein</topology>
    </subcellularLocation>
</comment>
<dbReference type="Pfam" id="PF12483">
    <property type="entry name" value="GIDE"/>
    <property type="match status" value="1"/>
</dbReference>
<dbReference type="Pfam" id="PF13920">
    <property type="entry name" value="zf-C3HC4_3"/>
    <property type="match status" value="1"/>
</dbReference>
<dbReference type="SUPFAM" id="SSF57850">
    <property type="entry name" value="RING/U-box"/>
    <property type="match status" value="1"/>
</dbReference>
<evidence type="ECO:0000256" key="4">
    <source>
        <dbReference type="ARBA" id="ARBA00022679"/>
    </source>
</evidence>
<dbReference type="GO" id="GO:0016567">
    <property type="term" value="P:protein ubiquitination"/>
    <property type="evidence" value="ECO:0007669"/>
    <property type="project" value="InterPro"/>
</dbReference>
<dbReference type="InterPro" id="IPR013083">
    <property type="entry name" value="Znf_RING/FYVE/PHD"/>
</dbReference>